<dbReference type="EMBL" id="JBHRTG010000019">
    <property type="protein sequence ID" value="MFC3165291.1"/>
    <property type="molecule type" value="Genomic_DNA"/>
</dbReference>
<dbReference type="InterPro" id="IPR051534">
    <property type="entry name" value="CBASS_pafABC_assoc_protein"/>
</dbReference>
<feature type="domain" description="HTH deoR-type" evidence="4">
    <location>
        <begin position="2"/>
        <end position="57"/>
    </location>
</feature>
<sequence>MRAVRLINILTTLQAKGLVTAETLAAENGVSVRTIYRDIDALSLSGVPVYSERGSEGGYRLLDGYRVRLNGLSPGEAEAMFLSGVPGAAADLGLGSLMAGAQKKLTAALPEDLRQSAARMQGRFHLDAPTWFGESERPEHLQAIADAVWNCKLVRMRYRSWKAEKNREAAPLGVVLKGGAWYMAARVDGDVRTYRIARILDLVVTEERFERPEDFDLAGYWTENTLRLEAELHPNTATLRVSKWGLRLLEHISPSYVRARMETEIEKDEQGEDRWIVTLPCGQAQHAISEFLRLGTEAEVLAPDTLREATREALERLAERYRQGAGGAPPPGATIRDRAAPDRGSGRRP</sequence>
<dbReference type="PANTHER" id="PTHR34580">
    <property type="match status" value="1"/>
</dbReference>
<dbReference type="InterPro" id="IPR013196">
    <property type="entry name" value="HTH_11"/>
</dbReference>
<reference evidence="6" key="1">
    <citation type="journal article" date="2019" name="Int. J. Syst. Evol. Microbiol.">
        <title>The Global Catalogue of Microorganisms (GCM) 10K type strain sequencing project: providing services to taxonomists for standard genome sequencing and annotation.</title>
        <authorList>
            <consortium name="The Broad Institute Genomics Platform"/>
            <consortium name="The Broad Institute Genome Sequencing Center for Infectious Disease"/>
            <person name="Wu L."/>
            <person name="Ma J."/>
        </authorList>
    </citation>
    <scope>NUCLEOTIDE SEQUENCE [LARGE SCALE GENOMIC DNA]</scope>
    <source>
        <strain evidence="6">KCTC 52231</strain>
    </source>
</reference>
<evidence type="ECO:0000256" key="3">
    <source>
        <dbReference type="SAM" id="MobiDB-lite"/>
    </source>
</evidence>
<evidence type="ECO:0000313" key="5">
    <source>
        <dbReference type="EMBL" id="MFC3165291.1"/>
    </source>
</evidence>
<dbReference type="InterPro" id="IPR036388">
    <property type="entry name" value="WH-like_DNA-bd_sf"/>
</dbReference>
<keyword evidence="6" id="KW-1185">Reference proteome</keyword>
<comment type="caution">
    <text evidence="5">The sequence shown here is derived from an EMBL/GenBank/DDBJ whole genome shotgun (WGS) entry which is preliminary data.</text>
</comment>
<dbReference type="Pfam" id="PF25583">
    <property type="entry name" value="WCX"/>
    <property type="match status" value="1"/>
</dbReference>
<dbReference type="Pfam" id="PF13280">
    <property type="entry name" value="WYL"/>
    <property type="match status" value="1"/>
</dbReference>
<dbReference type="PROSITE" id="PS51000">
    <property type="entry name" value="HTH_DEOR_2"/>
    <property type="match status" value="1"/>
</dbReference>
<keyword evidence="2" id="KW-0804">Transcription</keyword>
<evidence type="ECO:0000256" key="1">
    <source>
        <dbReference type="ARBA" id="ARBA00023015"/>
    </source>
</evidence>
<dbReference type="InterPro" id="IPR026881">
    <property type="entry name" value="WYL_dom"/>
</dbReference>
<keyword evidence="1" id="KW-0805">Transcription regulation</keyword>
<protein>
    <submittedName>
        <fullName evidence="5">Helix-turn-helix transcriptional regulator</fullName>
    </submittedName>
</protein>
<dbReference type="InterPro" id="IPR057727">
    <property type="entry name" value="WCX_dom"/>
</dbReference>
<dbReference type="SUPFAM" id="SSF46785">
    <property type="entry name" value="Winged helix' DNA-binding domain"/>
    <property type="match status" value="1"/>
</dbReference>
<evidence type="ECO:0000313" key="6">
    <source>
        <dbReference type="Proteomes" id="UP001595647"/>
    </source>
</evidence>
<dbReference type="InterPro" id="IPR028349">
    <property type="entry name" value="PafC-like"/>
</dbReference>
<evidence type="ECO:0000259" key="4">
    <source>
        <dbReference type="PROSITE" id="PS51000"/>
    </source>
</evidence>
<gene>
    <name evidence="5" type="ORF">ACFOHV_18560</name>
</gene>
<dbReference type="Proteomes" id="UP001595647">
    <property type="component" value="Unassembled WGS sequence"/>
</dbReference>
<dbReference type="InterPro" id="IPR036390">
    <property type="entry name" value="WH_DNA-bd_sf"/>
</dbReference>
<dbReference type="PROSITE" id="PS52050">
    <property type="entry name" value="WYL"/>
    <property type="match status" value="1"/>
</dbReference>
<accession>A0ABV7IB43</accession>
<name>A0ABV7IB43_9HYPH</name>
<dbReference type="Gene3D" id="1.10.10.10">
    <property type="entry name" value="Winged helix-like DNA-binding domain superfamily/Winged helix DNA-binding domain"/>
    <property type="match status" value="1"/>
</dbReference>
<organism evidence="5 6">
    <name type="scientific">Ciceribacter thiooxidans</name>
    <dbReference type="NCBI Taxonomy" id="1969821"/>
    <lineage>
        <taxon>Bacteria</taxon>
        <taxon>Pseudomonadati</taxon>
        <taxon>Pseudomonadota</taxon>
        <taxon>Alphaproteobacteria</taxon>
        <taxon>Hyphomicrobiales</taxon>
        <taxon>Rhizobiaceae</taxon>
        <taxon>Ciceribacter</taxon>
    </lineage>
</organism>
<dbReference type="PANTHER" id="PTHR34580:SF1">
    <property type="entry name" value="PROTEIN PAFC"/>
    <property type="match status" value="1"/>
</dbReference>
<dbReference type="Pfam" id="PF08279">
    <property type="entry name" value="HTH_11"/>
    <property type="match status" value="1"/>
</dbReference>
<feature type="compositionally biased region" description="Basic and acidic residues" evidence="3">
    <location>
        <begin position="335"/>
        <end position="349"/>
    </location>
</feature>
<dbReference type="RefSeq" id="WP_182304496.1">
    <property type="nucleotide sequence ID" value="NZ_CP059896.1"/>
</dbReference>
<feature type="region of interest" description="Disordered" evidence="3">
    <location>
        <begin position="318"/>
        <end position="349"/>
    </location>
</feature>
<dbReference type="InterPro" id="IPR001034">
    <property type="entry name" value="DeoR_HTH"/>
</dbReference>
<proteinExistence type="predicted"/>
<evidence type="ECO:0000256" key="2">
    <source>
        <dbReference type="ARBA" id="ARBA00023163"/>
    </source>
</evidence>
<dbReference type="PIRSF" id="PIRSF016838">
    <property type="entry name" value="PafC"/>
    <property type="match status" value="1"/>
</dbReference>